<keyword evidence="2" id="KW-0812">Transmembrane</keyword>
<keyword evidence="2" id="KW-0472">Membrane</keyword>
<accession>A0ABU4Y254</accession>
<feature type="region of interest" description="Disordered" evidence="1">
    <location>
        <begin position="1"/>
        <end position="29"/>
    </location>
</feature>
<name>A0ABU4Y254_9HYPH</name>
<feature type="transmembrane region" description="Helical" evidence="2">
    <location>
        <begin position="89"/>
        <end position="110"/>
    </location>
</feature>
<feature type="transmembrane region" description="Helical" evidence="2">
    <location>
        <begin position="65"/>
        <end position="83"/>
    </location>
</feature>
<evidence type="ECO:0000313" key="3">
    <source>
        <dbReference type="EMBL" id="MDX8479977.1"/>
    </source>
</evidence>
<evidence type="ECO:0000256" key="1">
    <source>
        <dbReference type="SAM" id="MobiDB-lite"/>
    </source>
</evidence>
<keyword evidence="4" id="KW-1185">Reference proteome</keyword>
<proteinExistence type="predicted"/>
<gene>
    <name evidence="3" type="ORF">RFN28_16010</name>
</gene>
<protein>
    <submittedName>
        <fullName evidence="3">AtpZ/AtpI family protein</fullName>
    </submittedName>
</protein>
<evidence type="ECO:0000313" key="4">
    <source>
        <dbReference type="Proteomes" id="UP001287059"/>
    </source>
</evidence>
<dbReference type="RefSeq" id="WP_320288350.1">
    <property type="nucleotide sequence ID" value="NZ_JAVIIW010000017.1"/>
</dbReference>
<keyword evidence="2" id="KW-1133">Transmembrane helix</keyword>
<comment type="caution">
    <text evidence="3">The sequence shown here is derived from an EMBL/GenBank/DDBJ whole genome shotgun (WGS) entry which is preliminary data.</text>
</comment>
<dbReference type="EMBL" id="JAVIIW010000017">
    <property type="protein sequence ID" value="MDX8479977.1"/>
    <property type="molecule type" value="Genomic_DNA"/>
</dbReference>
<dbReference type="Pfam" id="PF09527">
    <property type="entry name" value="ATPase_gene1"/>
    <property type="match status" value="1"/>
</dbReference>
<evidence type="ECO:0000256" key="2">
    <source>
        <dbReference type="SAM" id="Phobius"/>
    </source>
</evidence>
<dbReference type="Proteomes" id="UP001287059">
    <property type="component" value="Unassembled WGS sequence"/>
</dbReference>
<organism evidence="3 4">
    <name type="scientific">Mesorhizobium album</name>
    <dbReference type="NCBI Taxonomy" id="3072314"/>
    <lineage>
        <taxon>Bacteria</taxon>
        <taxon>Pseudomonadati</taxon>
        <taxon>Pseudomonadota</taxon>
        <taxon>Alphaproteobacteria</taxon>
        <taxon>Hyphomicrobiales</taxon>
        <taxon>Phyllobacteriaceae</taxon>
        <taxon>Mesorhizobium</taxon>
    </lineage>
</organism>
<reference evidence="3 4" key="1">
    <citation type="submission" date="2023-08" db="EMBL/GenBank/DDBJ databases">
        <title>Implementing the SeqCode for naming new Mesorhizobium species isolated from Vachellia karroo root nodules.</title>
        <authorList>
            <person name="Van Lill M."/>
        </authorList>
    </citation>
    <scope>NUCLEOTIDE SEQUENCE [LARGE SCALE GENOMIC DNA]</scope>
    <source>
        <strain evidence="3 4">VK24D</strain>
    </source>
</reference>
<dbReference type="InterPro" id="IPR032820">
    <property type="entry name" value="ATPase_put"/>
</dbReference>
<sequence>MANKDRPDGTGETGRGRQPDASIRDDELERRRRELEASLASRRTDRLEGKDEAKAATGYGQALKLSSEFIAGVVVGVGLGWIIDRLAGTAPWGLIVGLLLGFGAGILNVLRSAGLAPEFGRGGKPPEPKE</sequence>